<protein>
    <recommendedName>
        <fullName evidence="1">Transposase Helix-turn-helix domain-containing protein</fullName>
    </recommendedName>
</protein>
<dbReference type="Proteomes" id="UP001217089">
    <property type="component" value="Unassembled WGS sequence"/>
</dbReference>
<sequence length="237" mass="27456">MLLLATKSNVLNIKDEWLMEENDVIGPDHTYALSEYSPVQVITTEKSTQSVATEVADKAVQCKHSLKSEYVQTDSYINKYYVSIDNIKLKQCQHLVQSISNENKKLKNKLKTTSPKFTAKSMLTDNSKVQFWVGLPNLETFTSLLNYLTPKANHLQYARGNENHRYLMHRKPGKQRKLSIEDEFFATLVRLKVGLFVTDIAQRLQISESYFSKLFTTWVRFLRLELESLTMKKHGIQ</sequence>
<keyword evidence="3" id="KW-1185">Reference proteome</keyword>
<dbReference type="PANTHER" id="PTHR23080">
    <property type="entry name" value="THAP DOMAIN PROTEIN"/>
    <property type="match status" value="1"/>
</dbReference>
<organism evidence="2 3">
    <name type="scientific">Tegillarca granosa</name>
    <name type="common">Malaysian cockle</name>
    <name type="synonym">Anadara granosa</name>
    <dbReference type="NCBI Taxonomy" id="220873"/>
    <lineage>
        <taxon>Eukaryota</taxon>
        <taxon>Metazoa</taxon>
        <taxon>Spiralia</taxon>
        <taxon>Lophotrochozoa</taxon>
        <taxon>Mollusca</taxon>
        <taxon>Bivalvia</taxon>
        <taxon>Autobranchia</taxon>
        <taxon>Pteriomorphia</taxon>
        <taxon>Arcoida</taxon>
        <taxon>Arcoidea</taxon>
        <taxon>Arcidae</taxon>
        <taxon>Tegillarca</taxon>
    </lineage>
</organism>
<name>A0ABQ9FL71_TEGGR</name>
<comment type="caution">
    <text evidence="2">The sequence shown here is derived from an EMBL/GenBank/DDBJ whole genome shotgun (WGS) entry which is preliminary data.</text>
</comment>
<feature type="domain" description="Transposase Helix-turn-helix" evidence="1">
    <location>
        <begin position="176"/>
        <end position="226"/>
    </location>
</feature>
<proteinExistence type="predicted"/>
<gene>
    <name evidence="2" type="ORF">KUTeg_003115</name>
</gene>
<dbReference type="InterPro" id="IPR027805">
    <property type="entry name" value="Transposase_HTH_dom"/>
</dbReference>
<evidence type="ECO:0000313" key="3">
    <source>
        <dbReference type="Proteomes" id="UP001217089"/>
    </source>
</evidence>
<reference evidence="2 3" key="1">
    <citation type="submission" date="2022-12" db="EMBL/GenBank/DDBJ databases">
        <title>Chromosome-level genome of Tegillarca granosa.</title>
        <authorList>
            <person name="Kim J."/>
        </authorList>
    </citation>
    <scope>NUCLEOTIDE SEQUENCE [LARGE SCALE GENOMIC DNA]</scope>
    <source>
        <strain evidence="2">Teg-2019</strain>
        <tissue evidence="2">Adductor muscle</tissue>
    </source>
</reference>
<dbReference type="Pfam" id="PF13613">
    <property type="entry name" value="HTH_Tnp_4"/>
    <property type="match status" value="1"/>
</dbReference>
<accession>A0ABQ9FL71</accession>
<evidence type="ECO:0000259" key="1">
    <source>
        <dbReference type="Pfam" id="PF13613"/>
    </source>
</evidence>
<dbReference type="EMBL" id="JARBDR010000214">
    <property type="protein sequence ID" value="KAJ8318024.1"/>
    <property type="molecule type" value="Genomic_DNA"/>
</dbReference>
<evidence type="ECO:0000313" key="2">
    <source>
        <dbReference type="EMBL" id="KAJ8318024.1"/>
    </source>
</evidence>